<evidence type="ECO:0000256" key="3">
    <source>
        <dbReference type="ARBA" id="ARBA00022833"/>
    </source>
</evidence>
<dbReference type="GO" id="GO:0004843">
    <property type="term" value="F:cysteine-type deubiquitinase activity"/>
    <property type="evidence" value="ECO:0007669"/>
    <property type="project" value="InterPro"/>
</dbReference>
<dbReference type="GO" id="GO:0003677">
    <property type="term" value="F:DNA binding"/>
    <property type="evidence" value="ECO:0007669"/>
    <property type="project" value="UniProtKB-KW"/>
</dbReference>
<dbReference type="InterPro" id="IPR038765">
    <property type="entry name" value="Papain-like_cys_pep_sf"/>
</dbReference>
<dbReference type="PROSITE" id="PS50271">
    <property type="entry name" value="ZF_UBP"/>
    <property type="match status" value="1"/>
</dbReference>
<comment type="caution">
    <text evidence="8">The sequence shown here is derived from an EMBL/GenBank/DDBJ whole genome shotgun (WGS) entry which is preliminary data.</text>
</comment>
<dbReference type="PANTHER" id="PTHR21646">
    <property type="entry name" value="UBIQUITIN CARBOXYL-TERMINAL HYDROLASE"/>
    <property type="match status" value="1"/>
</dbReference>
<dbReference type="InParanoid" id="D3AWJ9"/>
<dbReference type="FunCoup" id="D3AWJ9">
    <property type="interactions" value="500"/>
</dbReference>
<dbReference type="Proteomes" id="UP000001396">
    <property type="component" value="Unassembled WGS sequence"/>
</dbReference>
<keyword evidence="9" id="KW-1185">Reference proteome</keyword>
<feature type="compositionally biased region" description="Low complexity" evidence="5">
    <location>
        <begin position="362"/>
        <end position="380"/>
    </location>
</feature>
<dbReference type="GO" id="GO:0016579">
    <property type="term" value="P:protein deubiquitination"/>
    <property type="evidence" value="ECO:0007669"/>
    <property type="project" value="InterPro"/>
</dbReference>
<dbReference type="Gene3D" id="3.90.70.10">
    <property type="entry name" value="Cysteine proteinases"/>
    <property type="match status" value="2"/>
</dbReference>
<dbReference type="EMBL" id="ADBJ01000002">
    <property type="protein sequence ID" value="EFA86672.1"/>
    <property type="molecule type" value="Genomic_DNA"/>
</dbReference>
<dbReference type="InterPro" id="IPR028889">
    <property type="entry name" value="USP"/>
</dbReference>
<feature type="compositionally biased region" description="Acidic residues" evidence="5">
    <location>
        <begin position="76"/>
        <end position="87"/>
    </location>
</feature>
<gene>
    <name evidence="8" type="primary">usp39</name>
    <name evidence="8" type="ORF">PPL_00474</name>
</gene>
<dbReference type="GeneID" id="31356007"/>
<dbReference type="Gene3D" id="3.30.40.10">
    <property type="entry name" value="Zinc/RING finger domain, C3HC4 (zinc finger)"/>
    <property type="match status" value="1"/>
</dbReference>
<feature type="compositionally biased region" description="Basic and acidic residues" evidence="5">
    <location>
        <begin position="58"/>
        <end position="75"/>
    </location>
</feature>
<dbReference type="InterPro" id="IPR050185">
    <property type="entry name" value="Ub_carboxyl-term_hydrolase"/>
</dbReference>
<dbReference type="InterPro" id="IPR001394">
    <property type="entry name" value="Peptidase_C19_UCH"/>
</dbReference>
<dbReference type="Pfam" id="PF02148">
    <property type="entry name" value="zf-UBP"/>
    <property type="match status" value="1"/>
</dbReference>
<feature type="region of interest" description="Disordered" evidence="5">
    <location>
        <begin position="1"/>
        <end position="88"/>
    </location>
</feature>
<evidence type="ECO:0000256" key="5">
    <source>
        <dbReference type="SAM" id="MobiDB-lite"/>
    </source>
</evidence>
<feature type="domain" description="USP" evidence="6">
    <location>
        <begin position="225"/>
        <end position="474"/>
    </location>
</feature>
<keyword evidence="1" id="KW-0479">Metal-binding</keyword>
<reference evidence="8 9" key="1">
    <citation type="journal article" date="2011" name="Genome Res.">
        <title>Phylogeny-wide analysis of social amoeba genomes highlights ancient origins for complex intercellular communication.</title>
        <authorList>
            <person name="Heidel A.J."/>
            <person name="Lawal H.M."/>
            <person name="Felder M."/>
            <person name="Schilde C."/>
            <person name="Helps N.R."/>
            <person name="Tunggal B."/>
            <person name="Rivero F."/>
            <person name="John U."/>
            <person name="Schleicher M."/>
            <person name="Eichinger L."/>
            <person name="Platzer M."/>
            <person name="Noegel A.A."/>
            <person name="Schaap P."/>
            <person name="Gloeckner G."/>
        </authorList>
    </citation>
    <scope>NUCLEOTIDE SEQUENCE [LARGE SCALE GENOMIC DNA]</scope>
    <source>
        <strain evidence="9">ATCC 26659 / Pp 5 / PN500</strain>
    </source>
</reference>
<evidence type="ECO:0000256" key="1">
    <source>
        <dbReference type="ARBA" id="ARBA00022723"/>
    </source>
</evidence>
<dbReference type="OMA" id="DGCFRVF"/>
<keyword evidence="8" id="KW-0238">DNA-binding</keyword>
<dbReference type="AlphaFoldDB" id="D3AWJ9"/>
<proteinExistence type="predicted"/>
<keyword evidence="2 4" id="KW-0863">Zinc-finger</keyword>
<name>D3AWJ9_HETP5</name>
<dbReference type="Pfam" id="PF00443">
    <property type="entry name" value="UCH"/>
    <property type="match status" value="1"/>
</dbReference>
<feature type="compositionally biased region" description="Low complexity" evidence="5">
    <location>
        <begin position="18"/>
        <end position="27"/>
    </location>
</feature>
<dbReference type="PANTHER" id="PTHR21646:SF16">
    <property type="entry name" value="U4_U6.U5 TRI-SNRNP-ASSOCIATED PROTEIN 2"/>
    <property type="match status" value="1"/>
</dbReference>
<protein>
    <submittedName>
        <fullName evidence="8">SAP DNA-binding domain-containing protein</fullName>
    </submittedName>
</protein>
<evidence type="ECO:0000256" key="2">
    <source>
        <dbReference type="ARBA" id="ARBA00022771"/>
    </source>
</evidence>
<evidence type="ECO:0000313" key="9">
    <source>
        <dbReference type="Proteomes" id="UP000001396"/>
    </source>
</evidence>
<evidence type="ECO:0000256" key="4">
    <source>
        <dbReference type="PROSITE-ProRule" id="PRU00502"/>
    </source>
</evidence>
<organism evidence="8 9">
    <name type="scientific">Heterostelium pallidum (strain ATCC 26659 / Pp 5 / PN500)</name>
    <name type="common">Cellular slime mold</name>
    <name type="synonym">Polysphondylium pallidum</name>
    <dbReference type="NCBI Taxonomy" id="670386"/>
    <lineage>
        <taxon>Eukaryota</taxon>
        <taxon>Amoebozoa</taxon>
        <taxon>Evosea</taxon>
        <taxon>Eumycetozoa</taxon>
        <taxon>Dictyostelia</taxon>
        <taxon>Acytosteliales</taxon>
        <taxon>Acytosteliaceae</taxon>
        <taxon>Heterostelium</taxon>
    </lineage>
</organism>
<dbReference type="SUPFAM" id="SSF57850">
    <property type="entry name" value="RING/U-box"/>
    <property type="match status" value="1"/>
</dbReference>
<feature type="compositionally biased region" description="Pro residues" evidence="5">
    <location>
        <begin position="39"/>
        <end position="57"/>
    </location>
</feature>
<dbReference type="SUPFAM" id="SSF54001">
    <property type="entry name" value="Cysteine proteinases"/>
    <property type="match status" value="1"/>
</dbReference>
<accession>D3AWJ9</accession>
<sequence length="494" mass="55515">MSSSKRSIDQENEGGDTNNNNNNNSSVKKVKVDNERDVTPPPPPPPSSSSPPPPPPPPKEETHSTVVVDNRRPMLEVDDDGDEEDDPAAFINKSKKNIHRARRDCPYLDTVNRTVLDFDFEKSCSVSFVNLNIYACLVCGKKFQGKSPGSHAHYHCMQSNHHVFINLHNQKIYCLPDDYEVVDSSLDDIKYLVNPTFTKEQIALFDKSTKYSRALDGTSYLPGFIGLNNIKKNSYINVVIQSLARVSMIRNYFINQDNLKNCKSALVNNFGELLRKIWNPRNFKGHVSPHELIRVVQSASTRFTISNESDPLEFLQWFLNSLSYDLNVMNGVDTKQQNSNSNIIQQAFSGEIQLTVTPPPKSSGSETTTAAAATTKPTSKTSREKEPTIVNFPLKNLDLKDYLSPDVLKTCKSTKYNLLSNIKHEGEPDAGNYTVYLHNKGFDKWFEIQDLTVKETLPQLVAVSEAYLLLSAKTKTLASVFNFEVTILKISIDQ</sequence>
<dbReference type="RefSeq" id="XP_020438776.1">
    <property type="nucleotide sequence ID" value="XM_020571502.1"/>
</dbReference>
<feature type="domain" description="UBP-type" evidence="7">
    <location>
        <begin position="103"/>
        <end position="200"/>
    </location>
</feature>
<keyword evidence="3" id="KW-0862">Zinc</keyword>
<dbReference type="PROSITE" id="PS50235">
    <property type="entry name" value="USP_3"/>
    <property type="match status" value="1"/>
</dbReference>
<dbReference type="MEROPS" id="C19.972"/>
<evidence type="ECO:0000259" key="6">
    <source>
        <dbReference type="PROSITE" id="PS50235"/>
    </source>
</evidence>
<dbReference type="SMART" id="SM00290">
    <property type="entry name" value="ZnF_UBP"/>
    <property type="match status" value="1"/>
</dbReference>
<evidence type="ECO:0000313" key="8">
    <source>
        <dbReference type="EMBL" id="EFA86672.1"/>
    </source>
</evidence>
<dbReference type="InterPro" id="IPR001607">
    <property type="entry name" value="Znf_UBP"/>
</dbReference>
<dbReference type="STRING" id="670386.D3AWJ9"/>
<dbReference type="GO" id="GO:0008270">
    <property type="term" value="F:zinc ion binding"/>
    <property type="evidence" value="ECO:0007669"/>
    <property type="project" value="UniProtKB-KW"/>
</dbReference>
<dbReference type="InterPro" id="IPR013083">
    <property type="entry name" value="Znf_RING/FYVE/PHD"/>
</dbReference>
<feature type="region of interest" description="Disordered" evidence="5">
    <location>
        <begin position="356"/>
        <end position="386"/>
    </location>
</feature>
<evidence type="ECO:0000259" key="7">
    <source>
        <dbReference type="PROSITE" id="PS50271"/>
    </source>
</evidence>